<dbReference type="Proteomes" id="UP000516320">
    <property type="component" value="Chromosome"/>
</dbReference>
<keyword evidence="3" id="KW-1185">Reference proteome</keyword>
<dbReference type="InterPro" id="IPR036689">
    <property type="entry name" value="ESAT-6-like_sf"/>
</dbReference>
<dbReference type="SUPFAM" id="SSF140453">
    <property type="entry name" value="EsxAB dimer-like"/>
    <property type="match status" value="1"/>
</dbReference>
<dbReference type="KEGG" id="cpoy:GP475_02635"/>
<dbReference type="RefSeq" id="WP_187975110.1">
    <property type="nucleotide sequence ID" value="NZ_CP046884.1"/>
</dbReference>
<sequence length="104" mass="11120">MSLLRTEADVMLATAGRVDDTNAQVQGELQRLRGVVDGVRGSWAGQAQVSFDGLMERWNSSARQIQEALSSISENIRSNAANYAHIEADNAQAFSAVGGQGLNL</sequence>
<evidence type="ECO:0000313" key="2">
    <source>
        <dbReference type="EMBL" id="QNQ89658.1"/>
    </source>
</evidence>
<comment type="similarity">
    <text evidence="1">Belongs to the WXG100 family.</text>
</comment>
<dbReference type="AlphaFoldDB" id="A0A7H0SM83"/>
<reference evidence="2 3" key="1">
    <citation type="submission" date="2019-12" db="EMBL/GenBank/DDBJ databases">
        <title>Corynebacterium sp. nov., isolated from feces of the Anser Albifrons in China.</title>
        <authorList>
            <person name="Liu Q."/>
        </authorList>
    </citation>
    <scope>NUCLEOTIDE SEQUENCE [LARGE SCALE GENOMIC DNA]</scope>
    <source>
        <strain evidence="2 3">4H37-19</strain>
    </source>
</reference>
<proteinExistence type="inferred from homology"/>
<dbReference type="Pfam" id="PF06013">
    <property type="entry name" value="WXG100"/>
    <property type="match status" value="1"/>
</dbReference>
<dbReference type="InterPro" id="IPR010310">
    <property type="entry name" value="T7SS_ESAT-6-like"/>
</dbReference>
<dbReference type="EMBL" id="CP046884">
    <property type="protein sequence ID" value="QNQ89658.1"/>
    <property type="molecule type" value="Genomic_DNA"/>
</dbReference>
<dbReference type="NCBIfam" id="TIGR03930">
    <property type="entry name" value="WXG100_ESAT6"/>
    <property type="match status" value="1"/>
</dbReference>
<name>A0A7H0SM83_9CORY</name>
<protein>
    <recommendedName>
        <fullName evidence="1">ESAT-6-like protein</fullName>
    </recommendedName>
</protein>
<dbReference type="Gene3D" id="1.10.287.1060">
    <property type="entry name" value="ESAT-6-like"/>
    <property type="match status" value="1"/>
</dbReference>
<evidence type="ECO:0000256" key="1">
    <source>
        <dbReference type="RuleBase" id="RU362001"/>
    </source>
</evidence>
<accession>A0A7H0SM83</accession>
<gene>
    <name evidence="2" type="ORF">GP475_02635</name>
</gene>
<organism evidence="2 3">
    <name type="scientific">Corynebacterium poyangense</name>
    <dbReference type="NCBI Taxonomy" id="2684405"/>
    <lineage>
        <taxon>Bacteria</taxon>
        <taxon>Bacillati</taxon>
        <taxon>Actinomycetota</taxon>
        <taxon>Actinomycetes</taxon>
        <taxon>Mycobacteriales</taxon>
        <taxon>Corynebacteriaceae</taxon>
        <taxon>Corynebacterium</taxon>
    </lineage>
</organism>
<evidence type="ECO:0000313" key="3">
    <source>
        <dbReference type="Proteomes" id="UP000516320"/>
    </source>
</evidence>